<dbReference type="OrthoDB" id="272370at2759"/>
<keyword evidence="5" id="KW-0418">Kinase</keyword>
<evidence type="ECO:0000256" key="5">
    <source>
        <dbReference type="ARBA" id="ARBA00022777"/>
    </source>
</evidence>
<evidence type="ECO:0000256" key="3">
    <source>
        <dbReference type="ARBA" id="ARBA00022679"/>
    </source>
</evidence>
<protein>
    <recommendedName>
        <fullName evidence="2">inositol-pentakisphosphate 2-kinase</fullName>
        <ecNumber evidence="2">2.7.1.158</ecNumber>
    </recommendedName>
    <alternativeName>
        <fullName evidence="7">Ins(1,3,4,5,6)P5 2-kinase</fullName>
    </alternativeName>
</protein>
<dbReference type="GO" id="GO:0005524">
    <property type="term" value="F:ATP binding"/>
    <property type="evidence" value="ECO:0007669"/>
    <property type="project" value="UniProtKB-KW"/>
</dbReference>
<dbReference type="PANTHER" id="PTHR14456">
    <property type="entry name" value="INOSITOL POLYPHOSPHATE KINASE 1"/>
    <property type="match status" value="1"/>
</dbReference>
<feature type="compositionally biased region" description="Basic and acidic residues" evidence="8">
    <location>
        <begin position="1387"/>
        <end position="1397"/>
    </location>
</feature>
<evidence type="ECO:0000256" key="2">
    <source>
        <dbReference type="ARBA" id="ARBA00012023"/>
    </source>
</evidence>
<feature type="compositionally biased region" description="Basic and acidic residues" evidence="8">
    <location>
        <begin position="1343"/>
        <end position="1356"/>
    </location>
</feature>
<feature type="compositionally biased region" description="Basic and acidic residues" evidence="8">
    <location>
        <begin position="1250"/>
        <end position="1260"/>
    </location>
</feature>
<evidence type="ECO:0000256" key="1">
    <source>
        <dbReference type="ARBA" id="ARBA00007229"/>
    </source>
</evidence>
<keyword evidence="3" id="KW-0808">Transferase</keyword>
<evidence type="ECO:0000256" key="8">
    <source>
        <dbReference type="SAM" id="MobiDB-lite"/>
    </source>
</evidence>
<comment type="similarity">
    <text evidence="1">Belongs to the IPK1 type 2 family.</text>
</comment>
<evidence type="ECO:0000313" key="10">
    <source>
        <dbReference type="Proteomes" id="UP000479000"/>
    </source>
</evidence>
<name>A0A6H5GWH8_9HEMI</name>
<evidence type="ECO:0000256" key="6">
    <source>
        <dbReference type="ARBA" id="ARBA00022840"/>
    </source>
</evidence>
<dbReference type="InterPro" id="IPR019138">
    <property type="entry name" value="De-etiolated_protein_1_Det1"/>
</dbReference>
<feature type="region of interest" description="Disordered" evidence="8">
    <location>
        <begin position="1309"/>
        <end position="1403"/>
    </location>
</feature>
<gene>
    <name evidence="9" type="ORF">NTEN_LOCUS12907</name>
</gene>
<dbReference type="InterPro" id="IPR009286">
    <property type="entry name" value="Ins_P5_2-kin"/>
</dbReference>
<dbReference type="EC" id="2.7.1.158" evidence="2"/>
<keyword evidence="10" id="KW-1185">Reference proteome</keyword>
<dbReference type="Pfam" id="PF09737">
    <property type="entry name" value="Det1"/>
    <property type="match status" value="1"/>
</dbReference>
<organism evidence="9 10">
    <name type="scientific">Nesidiocoris tenuis</name>
    <dbReference type="NCBI Taxonomy" id="355587"/>
    <lineage>
        <taxon>Eukaryota</taxon>
        <taxon>Metazoa</taxon>
        <taxon>Ecdysozoa</taxon>
        <taxon>Arthropoda</taxon>
        <taxon>Hexapoda</taxon>
        <taxon>Insecta</taxon>
        <taxon>Pterygota</taxon>
        <taxon>Neoptera</taxon>
        <taxon>Paraneoptera</taxon>
        <taxon>Hemiptera</taxon>
        <taxon>Heteroptera</taxon>
        <taxon>Panheteroptera</taxon>
        <taxon>Cimicomorpha</taxon>
        <taxon>Miridae</taxon>
        <taxon>Dicyphina</taxon>
        <taxon>Nesidiocoris</taxon>
    </lineage>
</organism>
<dbReference type="PANTHER" id="PTHR14456:SF2">
    <property type="entry name" value="INOSITOL-PENTAKISPHOSPHATE 2-KINASE"/>
    <property type="match status" value="1"/>
</dbReference>
<feature type="compositionally biased region" description="Basic and acidic residues" evidence="8">
    <location>
        <begin position="1364"/>
        <end position="1377"/>
    </location>
</feature>
<dbReference type="InterPro" id="IPR043001">
    <property type="entry name" value="IP5_2-K_N_lobe"/>
</dbReference>
<feature type="region of interest" description="Disordered" evidence="8">
    <location>
        <begin position="1446"/>
        <end position="1492"/>
    </location>
</feature>
<dbReference type="Gene3D" id="3.30.200.110">
    <property type="entry name" value="Inositol-pentakisphosphate 2-kinase, N-lobe"/>
    <property type="match status" value="1"/>
</dbReference>
<accession>A0A6H5GWH8</accession>
<dbReference type="EMBL" id="CADCXU010019157">
    <property type="protein sequence ID" value="CAB0007635.1"/>
    <property type="molecule type" value="Genomic_DNA"/>
</dbReference>
<keyword evidence="6" id="KW-0067">ATP-binding</keyword>
<dbReference type="GO" id="GO:0005634">
    <property type="term" value="C:nucleus"/>
    <property type="evidence" value="ECO:0007669"/>
    <property type="project" value="TreeGrafter"/>
</dbReference>
<feature type="non-terminal residue" evidence="9">
    <location>
        <position position="1"/>
    </location>
</feature>
<proteinExistence type="inferred from homology"/>
<evidence type="ECO:0000256" key="4">
    <source>
        <dbReference type="ARBA" id="ARBA00022741"/>
    </source>
</evidence>
<feature type="region of interest" description="Disordered" evidence="8">
    <location>
        <begin position="1250"/>
        <end position="1277"/>
    </location>
</feature>
<dbReference type="GO" id="GO:0032958">
    <property type="term" value="P:inositol phosphate biosynthetic process"/>
    <property type="evidence" value="ECO:0007669"/>
    <property type="project" value="TreeGrafter"/>
</dbReference>
<evidence type="ECO:0000313" key="9">
    <source>
        <dbReference type="EMBL" id="CAB0007635.1"/>
    </source>
</evidence>
<dbReference type="GO" id="GO:0035299">
    <property type="term" value="F:inositol-1,3,4,5,6-pentakisphosphate 2-kinase activity"/>
    <property type="evidence" value="ECO:0007669"/>
    <property type="project" value="UniProtKB-EC"/>
</dbReference>
<reference evidence="9 10" key="1">
    <citation type="submission" date="2020-02" db="EMBL/GenBank/DDBJ databases">
        <authorList>
            <person name="Ferguson B K."/>
        </authorList>
    </citation>
    <scope>NUCLEOTIDE SEQUENCE [LARGE SCALE GENOMIC DNA]</scope>
</reference>
<keyword evidence="4" id="KW-0547">Nucleotide-binding</keyword>
<sequence length="1781" mass="201906">ISARFGGMIEARKRILAQLPISAQSFSSSPYLDLSLFSYDDKWVSAMERPKACGEHPIRFYSRESGLLKFRIHAGLMGRTVPPSARRLVAFIFHPSEPFAISVQRTNSDYVVNFHVRFPTENMDGSKPQGLTSRTLWSNGRISESDDDITNLSLKDFAWRYRGEGNANLVLSLPYEKLILRMQKCDYGAILDPGTVQEWEVKLKKSVAFYRKIMVPLLGTEFILPPDVARISDDEISDIDRTLVKVRPSFRLAKGLRLGLVTVQPDYTLLPPRKSYKNHRAYGASQNEQRSEPSTFCVEIKPKQGWVPLKDRQHPKCTFCLKQYLKILKKRTNCHSRYCPLDLFSGDRSRMHRALEGLIETPQNNLKIFHNGDLLFGEGVDTELSDVFDLFFDNRDCSKVKSNIEKWCHLMLDALTKEFNGGNVSSPSDFFEEISDIMHDDDGRTDSNFDATHLQQLIENSEKPCDWSSIPLPKTSILQRVLAVQKLQKSDFQSVYNLYKKQSELRENYSYVDELFSSNKSTLDDVQRYLLSATAKDCSIFIALQKTENGANEKSPYFLKDDDGVTYRLNIGISDIDPKPLSCIENGRLFPTPTPFPYFHPTATRTRLLATGWLIKNFYGFGYASSTVQCRRMDGRRNGRKFHCRTRIVDFASAVDGCRTNGRRNGRIDIADQKRSSESDYDETNAGTNISVNHAGLTDGNVGIPVISIPDVSMRIPVNGEIPVEMPCIANFYSGIADGNIAIAGGNIGLPGIGLSQVKIDVIEEPAWSDSPSADSGNLAEEVKQVVDGMLEFLERRDTFPVFGYDPEGTIENETFVKIEGTCGKPHCLKGCLCSSLRGAFPHGPTHPTHCGFEQCIFKCTCADRNCGALNEDGSRYQDKSKRKKKLPNRLLRIRQRIRAVKRPTITRTKCRIRSMCPYNSGIRGFQRKEADLQLRFAFMRKTLKDEKQTLADVFVWCSQHNKYNCLCINYVYFARTNTLLWRPSKKERYLAIKVMFDIMLTEPSDVVYEVFPFDTSRHSSRTAGVLYDYSARNKDELFLKKRKIEIENNILSYSNGYVKFKKYVIIKQPTPVQMAIPWEDESSEKQESLAPGKNLQIVKTSERMRVDVGEEDLESMVDYDLDEDAPRADNDEAAAKREEELTLSRRKRKMTMKMIQLEEERRREFYDYSDQEDIDEIEAPPFPPPPAAVPVLKKKRGRKPKIRVMMEKAAAAAAVLASSFEVSPVTTIDRKAIEHKNVLNGDRDVRADKVERRLSDSSSERPGLVVRRSSDTSEMRVTIQEPVPEVQLITRHEVRRFELPREANRLVKPDVGAVRPDNVPKTNSEPPQEPRGIDLNLIRLKPSPEKKHVAPEPEQNKLQSVQDGEKRIQKSRTDHQKKMKSARPRSIAESRRRSAQDGKITTAENKACHLEQKMEPSVKLESPIMEEAIVCAPDLPMRLGLLTSRPLKRKPSQDLDVSQSPAKIPHHPFRSSTPRPRVNSAEKPPPSAVEEDDRDLIFTKEVRILEPRADGYPHMGLACLTPGLGYVEVLEVLHDRIVIEDPASPGLRHGFANLIAANAWLDGFFRGKATFHPPTLELRWILVMSDILKAKRMAKLDCRMFADPLLIITGQGPARAIPSLRAKSTTPADCSLMRKMLGESPKARQNRESHSKQSEFESYVENPKFEFVRRPSLAVNPKFRNRLAKEMSPEFQSFDSPDGCVTVERIPGSILNSSDESKMSTLASLLNAPKRSSLNLHVQLPEEPMDQAVIKPLPKLTSIRHLPTIPNGHCLTSLKSSDMK</sequence>
<dbReference type="Proteomes" id="UP000479000">
    <property type="component" value="Unassembled WGS sequence"/>
</dbReference>
<evidence type="ECO:0000256" key="7">
    <source>
        <dbReference type="ARBA" id="ARBA00029574"/>
    </source>
</evidence>
<dbReference type="Pfam" id="PF06090">
    <property type="entry name" value="Ins_P5_2-kin"/>
    <property type="match status" value="1"/>
</dbReference>